<comment type="catalytic activity">
    <reaction evidence="3">
        <text>L-glutaminyl-[protein] + H2O = L-glutamyl-[protein] + NH4(+)</text>
        <dbReference type="Rhea" id="RHEA:16441"/>
        <dbReference type="Rhea" id="RHEA-COMP:10207"/>
        <dbReference type="Rhea" id="RHEA-COMP:10208"/>
        <dbReference type="ChEBI" id="CHEBI:15377"/>
        <dbReference type="ChEBI" id="CHEBI:28938"/>
        <dbReference type="ChEBI" id="CHEBI:29973"/>
        <dbReference type="ChEBI" id="CHEBI:30011"/>
        <dbReference type="EC" id="3.5.1.44"/>
    </reaction>
</comment>
<dbReference type="GO" id="GO:0050568">
    <property type="term" value="F:protein-glutamine glutaminase activity"/>
    <property type="evidence" value="ECO:0007669"/>
    <property type="project" value="UniProtKB-UniRule"/>
</dbReference>
<dbReference type="HAMAP" id="MF_01440">
    <property type="entry name" value="CheD"/>
    <property type="match status" value="1"/>
</dbReference>
<dbReference type="SUPFAM" id="SSF64438">
    <property type="entry name" value="CNF1/YfiH-like putative cysteine hydrolases"/>
    <property type="match status" value="1"/>
</dbReference>
<evidence type="ECO:0000256" key="2">
    <source>
        <dbReference type="ARBA" id="ARBA00022801"/>
    </source>
</evidence>
<proteinExistence type="inferred from homology"/>
<protein>
    <recommendedName>
        <fullName evidence="3">Probable chemoreceptor glutamine deamidase CheD</fullName>
        <ecNumber evidence="3">3.5.1.44</ecNumber>
    </recommendedName>
</protein>
<dbReference type="InterPro" id="IPR038592">
    <property type="entry name" value="CheD-like_sf"/>
</dbReference>
<evidence type="ECO:0000256" key="3">
    <source>
        <dbReference type="HAMAP-Rule" id="MF_01440"/>
    </source>
</evidence>
<keyword evidence="1 3" id="KW-0145">Chemotaxis</keyword>
<dbReference type="KEGG" id="grc:GI584_11180"/>
<comment type="function">
    <text evidence="3">Probably deamidates glutamine residues to glutamate on methyl-accepting chemotaxis receptors (MCPs), playing an important role in chemotaxis.</text>
</comment>
<comment type="similarity">
    <text evidence="3">Belongs to the CheD family.</text>
</comment>
<dbReference type="InterPro" id="IPR005659">
    <property type="entry name" value="Chemorcpt_Glu_NH3ase_CheD"/>
</dbReference>
<dbReference type="CDD" id="cd16352">
    <property type="entry name" value="CheD"/>
    <property type="match status" value="1"/>
</dbReference>
<gene>
    <name evidence="3" type="primary">cheD</name>
    <name evidence="4" type="ORF">GI584_11180</name>
</gene>
<dbReference type="EMBL" id="CP045915">
    <property type="protein sequence ID" value="QGH34558.1"/>
    <property type="molecule type" value="Genomic_DNA"/>
</dbReference>
<dbReference type="InterPro" id="IPR011324">
    <property type="entry name" value="Cytotoxic_necrot_fac-like_cat"/>
</dbReference>
<keyword evidence="5" id="KW-1185">Reference proteome</keyword>
<dbReference type="PANTHER" id="PTHR35147">
    <property type="entry name" value="CHEMORECEPTOR GLUTAMINE DEAMIDASE CHED-RELATED"/>
    <property type="match status" value="1"/>
</dbReference>
<dbReference type="RefSeq" id="WP_153791281.1">
    <property type="nucleotide sequence ID" value="NZ_CP045915.1"/>
</dbReference>
<organism evidence="4 5">
    <name type="scientific">Gracilibacillus salitolerans</name>
    <dbReference type="NCBI Taxonomy" id="2663022"/>
    <lineage>
        <taxon>Bacteria</taxon>
        <taxon>Bacillati</taxon>
        <taxon>Bacillota</taxon>
        <taxon>Bacilli</taxon>
        <taxon>Bacillales</taxon>
        <taxon>Bacillaceae</taxon>
        <taxon>Gracilibacillus</taxon>
    </lineage>
</organism>
<sequence>MTIITTVVKVGIADLQVAQVPNTLKTSGLGSCVGVVIYEQKVAGLAHVMLPDSTASKKSIVNEMKYADTSIDLLLEQLLTEGVCKSKLKAKIAGGAHMFSFQSDNNMLKIGQRNVEAVLAKLKEHKIPVIAQDVGGNKGRTIEFNIETGMLEVRTVNSGVMQI</sequence>
<dbReference type="Proteomes" id="UP000339690">
    <property type="component" value="Chromosome"/>
</dbReference>
<reference evidence="4 5" key="1">
    <citation type="submission" date="2019-11" db="EMBL/GenBank/DDBJ databases">
        <title>Gracilibacillus salitolerans sp. nov., a moderate halophile isolated from a saline soil in northwest China.</title>
        <authorList>
            <person name="Gan L."/>
        </authorList>
    </citation>
    <scope>NUCLEOTIDE SEQUENCE [LARGE SCALE GENOMIC DNA]</scope>
    <source>
        <strain evidence="4 5">SCU50</strain>
    </source>
</reference>
<keyword evidence="2 3" id="KW-0378">Hydrolase</keyword>
<dbReference type="PANTHER" id="PTHR35147:SF1">
    <property type="entry name" value="CHEMORECEPTOR GLUTAMINE DEAMIDASE CHED-RELATED"/>
    <property type="match status" value="1"/>
</dbReference>
<dbReference type="GO" id="GO:0006935">
    <property type="term" value="P:chemotaxis"/>
    <property type="evidence" value="ECO:0007669"/>
    <property type="project" value="UniProtKB-UniRule"/>
</dbReference>
<accession>A0A5Q2TN20</accession>
<dbReference type="AlphaFoldDB" id="A0A5Q2TN20"/>
<dbReference type="EC" id="3.5.1.44" evidence="3"/>
<name>A0A5Q2TN20_9BACI</name>
<evidence type="ECO:0000256" key="1">
    <source>
        <dbReference type="ARBA" id="ARBA00022500"/>
    </source>
</evidence>
<evidence type="ECO:0000313" key="5">
    <source>
        <dbReference type="Proteomes" id="UP000339690"/>
    </source>
</evidence>
<dbReference type="Gene3D" id="3.30.1330.200">
    <property type="match status" value="1"/>
</dbReference>
<dbReference type="Pfam" id="PF03975">
    <property type="entry name" value="CheD"/>
    <property type="match status" value="1"/>
</dbReference>
<evidence type="ECO:0000313" key="4">
    <source>
        <dbReference type="EMBL" id="QGH34558.1"/>
    </source>
</evidence>